<gene>
    <name evidence="2" type="ORF">GCM10008917_17680</name>
</gene>
<keyword evidence="1" id="KW-0175">Coiled coil</keyword>
<sequence length="47" mass="5571">MSVLVEVEKNIKNVVEDNLEVKMLNIQEYRHKIEDMSKNIQELRASL</sequence>
<evidence type="ECO:0000313" key="3">
    <source>
        <dbReference type="Proteomes" id="UP001400965"/>
    </source>
</evidence>
<protein>
    <submittedName>
        <fullName evidence="2">Uncharacterized protein</fullName>
    </submittedName>
</protein>
<evidence type="ECO:0000313" key="2">
    <source>
        <dbReference type="EMBL" id="GAA0864391.1"/>
    </source>
</evidence>
<dbReference type="EMBL" id="BAAACP010000009">
    <property type="protein sequence ID" value="GAA0864391.1"/>
    <property type="molecule type" value="Genomic_DNA"/>
</dbReference>
<evidence type="ECO:0000256" key="1">
    <source>
        <dbReference type="SAM" id="Coils"/>
    </source>
</evidence>
<reference evidence="2 3" key="1">
    <citation type="journal article" date="2019" name="Int. J. Syst. Evol. Microbiol.">
        <title>The Global Catalogue of Microorganisms (GCM) 10K type strain sequencing project: providing services to taxonomists for standard genome sequencing and annotation.</title>
        <authorList>
            <consortium name="The Broad Institute Genomics Platform"/>
            <consortium name="The Broad Institute Genome Sequencing Center for Infectious Disease"/>
            <person name="Wu L."/>
            <person name="Ma J."/>
        </authorList>
    </citation>
    <scope>NUCLEOTIDE SEQUENCE [LARGE SCALE GENOMIC DNA]</scope>
    <source>
        <strain evidence="2 3">JCM 6486</strain>
    </source>
</reference>
<feature type="coiled-coil region" evidence="1">
    <location>
        <begin position="19"/>
        <end position="46"/>
    </location>
</feature>
<proteinExistence type="predicted"/>
<keyword evidence="3" id="KW-1185">Reference proteome</keyword>
<dbReference type="Proteomes" id="UP001400965">
    <property type="component" value="Unassembled WGS sequence"/>
</dbReference>
<organism evidence="2 3">
    <name type="scientific">Paraclostridium tenue</name>
    <dbReference type="NCBI Taxonomy" id="1737"/>
    <lineage>
        <taxon>Bacteria</taxon>
        <taxon>Bacillati</taxon>
        <taxon>Bacillota</taxon>
        <taxon>Clostridia</taxon>
        <taxon>Peptostreptococcales</taxon>
        <taxon>Peptostreptococcaceae</taxon>
        <taxon>Paraclostridium</taxon>
    </lineage>
</organism>
<comment type="caution">
    <text evidence="2">The sequence shown here is derived from an EMBL/GenBank/DDBJ whole genome shotgun (WGS) entry which is preliminary data.</text>
</comment>
<accession>A0ABN1M5C4</accession>
<name>A0ABN1M5C4_9FIRM</name>